<comment type="caution">
    <text evidence="7">The sequence shown here is derived from an EMBL/GenBank/DDBJ whole genome shotgun (WGS) entry which is preliminary data.</text>
</comment>
<feature type="transmembrane region" description="Helical" evidence="6">
    <location>
        <begin position="269"/>
        <end position="286"/>
    </location>
</feature>
<feature type="transmembrane region" description="Helical" evidence="6">
    <location>
        <begin position="239"/>
        <end position="257"/>
    </location>
</feature>
<dbReference type="Proteomes" id="UP000614741">
    <property type="component" value="Unassembled WGS sequence"/>
</dbReference>
<keyword evidence="8" id="KW-1185">Reference proteome</keyword>
<evidence type="ECO:0000256" key="2">
    <source>
        <dbReference type="ARBA" id="ARBA00022475"/>
    </source>
</evidence>
<comment type="subcellular location">
    <subcellularLocation>
        <location evidence="1">Cell membrane</location>
        <topology evidence="1">Multi-pass membrane protein</topology>
    </subcellularLocation>
</comment>
<evidence type="ECO:0000313" key="7">
    <source>
        <dbReference type="EMBL" id="GIG39628.1"/>
    </source>
</evidence>
<name>A0ABQ4DJW6_9CELL</name>
<evidence type="ECO:0000313" key="8">
    <source>
        <dbReference type="Proteomes" id="UP000614741"/>
    </source>
</evidence>
<protein>
    <recommendedName>
        <fullName evidence="9">Flippase-like domain-containing protein</fullName>
    </recommendedName>
</protein>
<keyword evidence="4 6" id="KW-1133">Transmembrane helix</keyword>
<dbReference type="EMBL" id="BONP01000006">
    <property type="protein sequence ID" value="GIG39628.1"/>
    <property type="molecule type" value="Genomic_DNA"/>
</dbReference>
<organism evidence="7 8">
    <name type="scientific">Cellulomonas phragmiteti</name>
    <dbReference type="NCBI Taxonomy" id="478780"/>
    <lineage>
        <taxon>Bacteria</taxon>
        <taxon>Bacillati</taxon>
        <taxon>Actinomycetota</taxon>
        <taxon>Actinomycetes</taxon>
        <taxon>Micrococcales</taxon>
        <taxon>Cellulomonadaceae</taxon>
        <taxon>Cellulomonas</taxon>
    </lineage>
</organism>
<evidence type="ECO:0000256" key="4">
    <source>
        <dbReference type="ARBA" id="ARBA00022989"/>
    </source>
</evidence>
<feature type="transmembrane region" description="Helical" evidence="6">
    <location>
        <begin position="202"/>
        <end position="227"/>
    </location>
</feature>
<evidence type="ECO:0000256" key="1">
    <source>
        <dbReference type="ARBA" id="ARBA00004651"/>
    </source>
</evidence>
<evidence type="ECO:0000256" key="3">
    <source>
        <dbReference type="ARBA" id="ARBA00022692"/>
    </source>
</evidence>
<evidence type="ECO:0000256" key="6">
    <source>
        <dbReference type="SAM" id="Phobius"/>
    </source>
</evidence>
<sequence length="333" mass="35761">MSPAGPGSRTRRWVQTGFTVAVVLAMAGYLATIDWATLEGLRFAALPMLGATALALAFRYWGAGVWLFLLRRLGAQHLRRDWRELCHVYAKAWLGRYVLGAGTWILGKVWFAAQHGVSRSKLAVSGVLEGALQLISTLLVGLALLALDPRLDAAGPRATQLSVVAAVLCLLALVPPVLRRLLDLARRLTRRGPMPVEDRPTWSMVLGGGGLFVLGTLLTGASYYLVARAVYHDLPWSDLGYVVGAASIASAVSMLAFFAPGGIGVREGVQVLFLTALMPVEAAVVVTVLTRLWSIVVDVLFLAVASLLLRRRLVRHVGRTGTAQPATRPGTAR</sequence>
<evidence type="ECO:0008006" key="9">
    <source>
        <dbReference type="Google" id="ProtNLM"/>
    </source>
</evidence>
<feature type="transmembrane region" description="Helical" evidence="6">
    <location>
        <begin position="292"/>
        <end position="309"/>
    </location>
</feature>
<proteinExistence type="predicted"/>
<dbReference type="RefSeq" id="WP_203672628.1">
    <property type="nucleotide sequence ID" value="NZ_BONP01000006.1"/>
</dbReference>
<accession>A0ABQ4DJW6</accession>
<dbReference type="Pfam" id="PF03706">
    <property type="entry name" value="LPG_synthase_TM"/>
    <property type="match status" value="1"/>
</dbReference>
<feature type="transmembrane region" description="Helical" evidence="6">
    <location>
        <begin position="12"/>
        <end position="31"/>
    </location>
</feature>
<reference evidence="7 8" key="1">
    <citation type="submission" date="2021-01" db="EMBL/GenBank/DDBJ databases">
        <title>Whole genome shotgun sequence of Cellulomonas phragmiteti NBRC 110785.</title>
        <authorList>
            <person name="Komaki H."/>
            <person name="Tamura T."/>
        </authorList>
    </citation>
    <scope>NUCLEOTIDE SEQUENCE [LARGE SCALE GENOMIC DNA]</scope>
    <source>
        <strain evidence="7 8">NBRC 110785</strain>
    </source>
</reference>
<feature type="transmembrane region" description="Helical" evidence="6">
    <location>
        <begin position="159"/>
        <end position="182"/>
    </location>
</feature>
<keyword evidence="5 6" id="KW-0472">Membrane</keyword>
<gene>
    <name evidence="7" type="ORF">Cph01nite_13900</name>
</gene>
<feature type="transmembrane region" description="Helical" evidence="6">
    <location>
        <begin position="43"/>
        <end position="70"/>
    </location>
</feature>
<evidence type="ECO:0000256" key="5">
    <source>
        <dbReference type="ARBA" id="ARBA00023136"/>
    </source>
</evidence>
<feature type="transmembrane region" description="Helical" evidence="6">
    <location>
        <begin position="127"/>
        <end position="147"/>
    </location>
</feature>
<dbReference type="InterPro" id="IPR022791">
    <property type="entry name" value="L-PG_synthase/AglD"/>
</dbReference>
<keyword evidence="3 6" id="KW-0812">Transmembrane</keyword>
<keyword evidence="2" id="KW-1003">Cell membrane</keyword>